<dbReference type="EMBL" id="KN847529">
    <property type="protein sequence ID" value="KIW09380.1"/>
    <property type="molecule type" value="Genomic_DNA"/>
</dbReference>
<dbReference type="InParanoid" id="A0A0D2AS60"/>
<dbReference type="AlphaFoldDB" id="A0A0D2AS60"/>
<evidence type="ECO:0000313" key="2">
    <source>
        <dbReference type="EMBL" id="KIW09380.1"/>
    </source>
</evidence>
<feature type="region of interest" description="Disordered" evidence="1">
    <location>
        <begin position="82"/>
        <end position="106"/>
    </location>
</feature>
<accession>A0A0D2AS60</accession>
<dbReference type="Proteomes" id="UP000053259">
    <property type="component" value="Unassembled WGS sequence"/>
</dbReference>
<dbReference type="GeneID" id="27308248"/>
<dbReference type="VEuPathDB" id="FungiDB:PV09_00275"/>
<protein>
    <submittedName>
        <fullName evidence="2">Uncharacterized protein</fullName>
    </submittedName>
</protein>
<dbReference type="HOGENOM" id="CLU_1612086_0_0_1"/>
<sequence>MKRQNEMLLEGGVWRPWKRLDCFQARIFQCLQNTARAWSHFEVRFPEPCHEDAGRFRGGEVRLVMFALQHGSICRNNRPMAKYGKRQQQRRWRRRGRGDLWSDDSQHQRPLRRVSHSLSLRRWHGETAGGSRLAGRTTHDRSTRSAKLAWAGLGLQVNKEPEKKF</sequence>
<evidence type="ECO:0000256" key="1">
    <source>
        <dbReference type="SAM" id="MobiDB-lite"/>
    </source>
</evidence>
<name>A0A0D2AS60_9PEZI</name>
<keyword evidence="3" id="KW-1185">Reference proteome</keyword>
<organism evidence="2 3">
    <name type="scientific">Verruconis gallopava</name>
    <dbReference type="NCBI Taxonomy" id="253628"/>
    <lineage>
        <taxon>Eukaryota</taxon>
        <taxon>Fungi</taxon>
        <taxon>Dikarya</taxon>
        <taxon>Ascomycota</taxon>
        <taxon>Pezizomycotina</taxon>
        <taxon>Dothideomycetes</taxon>
        <taxon>Pleosporomycetidae</taxon>
        <taxon>Venturiales</taxon>
        <taxon>Sympoventuriaceae</taxon>
        <taxon>Verruconis</taxon>
    </lineage>
</organism>
<evidence type="ECO:0000313" key="3">
    <source>
        <dbReference type="Proteomes" id="UP000053259"/>
    </source>
</evidence>
<proteinExistence type="predicted"/>
<dbReference type="RefSeq" id="XP_016219249.1">
    <property type="nucleotide sequence ID" value="XM_016352992.1"/>
</dbReference>
<gene>
    <name evidence="2" type="ORF">PV09_00275</name>
</gene>
<reference evidence="2 3" key="1">
    <citation type="submission" date="2015-01" db="EMBL/GenBank/DDBJ databases">
        <title>The Genome Sequence of Ochroconis gallopava CBS43764.</title>
        <authorList>
            <consortium name="The Broad Institute Genomics Platform"/>
            <person name="Cuomo C."/>
            <person name="de Hoog S."/>
            <person name="Gorbushina A."/>
            <person name="Stielow B."/>
            <person name="Teixiera M."/>
            <person name="Abouelleil A."/>
            <person name="Chapman S.B."/>
            <person name="Priest M."/>
            <person name="Young S.K."/>
            <person name="Wortman J."/>
            <person name="Nusbaum C."/>
            <person name="Birren B."/>
        </authorList>
    </citation>
    <scope>NUCLEOTIDE SEQUENCE [LARGE SCALE GENOMIC DNA]</scope>
    <source>
        <strain evidence="2 3">CBS 43764</strain>
    </source>
</reference>
<feature type="compositionally biased region" description="Basic residues" evidence="1">
    <location>
        <begin position="83"/>
        <end position="96"/>
    </location>
</feature>
<feature type="compositionally biased region" description="Basic and acidic residues" evidence="1">
    <location>
        <begin position="97"/>
        <end position="106"/>
    </location>
</feature>